<evidence type="ECO:0000259" key="2">
    <source>
        <dbReference type="Pfam" id="PF10099"/>
    </source>
</evidence>
<dbReference type="EMBL" id="JBHSGP010000014">
    <property type="protein sequence ID" value="MFC4723470.1"/>
    <property type="molecule type" value="Genomic_DNA"/>
</dbReference>
<evidence type="ECO:0000313" key="4">
    <source>
        <dbReference type="Proteomes" id="UP001595953"/>
    </source>
</evidence>
<dbReference type="PANTHER" id="PTHR37461:SF1">
    <property type="entry name" value="ANTI-SIGMA-K FACTOR RSKA"/>
    <property type="match status" value="1"/>
</dbReference>
<reference evidence="4" key="1">
    <citation type="journal article" date="2019" name="Int. J. Syst. Evol. Microbiol.">
        <title>The Global Catalogue of Microorganisms (GCM) 10K type strain sequencing project: providing services to taxonomists for standard genome sequencing and annotation.</title>
        <authorList>
            <consortium name="The Broad Institute Genomics Platform"/>
            <consortium name="The Broad Institute Genome Sequencing Center for Infectious Disease"/>
            <person name="Wu L."/>
            <person name="Ma J."/>
        </authorList>
    </citation>
    <scope>NUCLEOTIDE SEQUENCE [LARGE SCALE GENOMIC DNA]</scope>
    <source>
        <strain evidence="4">CCUG 63682</strain>
    </source>
</reference>
<organism evidence="3 4">
    <name type="scientific">Geojedonia litorea</name>
    <dbReference type="NCBI Taxonomy" id="1268269"/>
    <lineage>
        <taxon>Bacteria</taxon>
        <taxon>Pseudomonadati</taxon>
        <taxon>Bacteroidota</taxon>
        <taxon>Flavobacteriia</taxon>
        <taxon>Flavobacteriales</taxon>
        <taxon>Flavobacteriaceae</taxon>
        <taxon>Geojedonia</taxon>
    </lineage>
</organism>
<keyword evidence="1" id="KW-0812">Transmembrane</keyword>
<keyword evidence="4" id="KW-1185">Reference proteome</keyword>
<sequence>MEQKLHIFLQSGLLEKYVLGSTTPKENLEVEHFISCYPEVEAEYNLLQTNLEIMAKANAVEAPRFILDDILEAIKEETPSTENKQVIQLQPQNSKTPWYSIAASAAAIIFAVTAFMLFQYNKDLVRENQVVVDEIFDLRSDIEKNNSKLDDVMRQFMKLNNPETEKYVLRGNARAKNLKTVAYINAVDKTSMIDVVELPQLPENQTYQIWAELQDKMVNLGILDASSKKLQSIPYMENALGLSITIEPKNSLANRATAENEVAEITLKTNQ</sequence>
<dbReference type="RefSeq" id="WP_387964875.1">
    <property type="nucleotide sequence ID" value="NZ_JBHSGP010000014.1"/>
</dbReference>
<dbReference type="PANTHER" id="PTHR37461">
    <property type="entry name" value="ANTI-SIGMA-K FACTOR RSKA"/>
    <property type="match status" value="1"/>
</dbReference>
<dbReference type="Pfam" id="PF10099">
    <property type="entry name" value="RskA_C"/>
    <property type="match status" value="1"/>
</dbReference>
<protein>
    <submittedName>
        <fullName evidence="3">Anti-sigma factor domain-containing protein</fullName>
    </submittedName>
</protein>
<name>A0ABV9N947_9FLAO</name>
<dbReference type="InterPro" id="IPR051474">
    <property type="entry name" value="Anti-sigma-K/W_factor"/>
</dbReference>
<keyword evidence="1" id="KW-0472">Membrane</keyword>
<gene>
    <name evidence="3" type="ORF">ACFO5O_14130</name>
</gene>
<evidence type="ECO:0000256" key="1">
    <source>
        <dbReference type="SAM" id="Phobius"/>
    </source>
</evidence>
<dbReference type="InterPro" id="IPR018764">
    <property type="entry name" value="RskA_C"/>
</dbReference>
<evidence type="ECO:0000313" key="3">
    <source>
        <dbReference type="EMBL" id="MFC4723470.1"/>
    </source>
</evidence>
<feature type="transmembrane region" description="Helical" evidence="1">
    <location>
        <begin position="98"/>
        <end position="118"/>
    </location>
</feature>
<dbReference type="Proteomes" id="UP001595953">
    <property type="component" value="Unassembled WGS sequence"/>
</dbReference>
<feature type="domain" description="Anti-sigma K factor RskA C-terminal" evidence="2">
    <location>
        <begin position="102"/>
        <end position="251"/>
    </location>
</feature>
<proteinExistence type="predicted"/>
<comment type="caution">
    <text evidence="3">The sequence shown here is derived from an EMBL/GenBank/DDBJ whole genome shotgun (WGS) entry which is preliminary data.</text>
</comment>
<accession>A0ABV9N947</accession>
<keyword evidence="1" id="KW-1133">Transmembrane helix</keyword>